<sequence length="535" mass="56950">MTEPSSYLRYLPPVLWRDDPAPPEFSLGAALRIFEKVLTGIDDGVRLPHGDHDHPAITAAVDRLPELADPWRTPEPFLPWLASWLSLEFPALQGTGLWDEYQRRKATAEIAAIHRQRGLRAGLNRYLDLTAAGAVRPRVAIDDGSRLLAVVPRPGERVVPFSLQSQGPVINGSTVSAEGLIRPWAVAAAPDGTLFVGDAGVSASIPLPLKSRVWRLGPSGAYDLTEPPVRPLPLARDTLALTQVAGVALRPAAGGAAETLFILDRPGRLSSLAAPYLTSAPVTVANLTNGNIPFRPIAMTVDTNGDVLVLDRAGGAGTPNPPQIVTVAGSTVTRKPLKTVTEPLSLLVLPDRRLVIGDGTGTLVRVDRSGADWTETALLPPGNTLIAPTAVVRSTDTLFYVLDAGLRPFTPPGADPFVLTVAEPAVVRAVDLTTTPVRVRAVTEPGHLVFPTAMVAAGGRLVVCDPGQPEVPGIAPVWSRLQPSRFGVVLHFTDGRLPAEAKARTAVRRRVAAHIRTTVDQQKPAHTLWNLVSAI</sequence>
<gene>
    <name evidence="1" type="ORF">JIG36_00320</name>
</gene>
<dbReference type="InterPro" id="IPR011042">
    <property type="entry name" value="6-blade_b-propeller_TolB-like"/>
</dbReference>
<dbReference type="RefSeq" id="WP_203373927.1">
    <property type="nucleotide sequence ID" value="NZ_JAENHP010000001.1"/>
</dbReference>
<evidence type="ECO:0000313" key="1">
    <source>
        <dbReference type="EMBL" id="MBM2613999.1"/>
    </source>
</evidence>
<organism evidence="1 2">
    <name type="scientific">Paractinoplanes ovalisporus</name>
    <dbReference type="NCBI Taxonomy" id="2810368"/>
    <lineage>
        <taxon>Bacteria</taxon>
        <taxon>Bacillati</taxon>
        <taxon>Actinomycetota</taxon>
        <taxon>Actinomycetes</taxon>
        <taxon>Micromonosporales</taxon>
        <taxon>Micromonosporaceae</taxon>
        <taxon>Paractinoplanes</taxon>
    </lineage>
</organism>
<keyword evidence="2" id="KW-1185">Reference proteome</keyword>
<dbReference type="Pfam" id="PF09684">
    <property type="entry name" value="Tail_P2_I"/>
    <property type="match status" value="1"/>
</dbReference>
<dbReference type="EMBL" id="JAENHP010000001">
    <property type="protein sequence ID" value="MBM2613999.1"/>
    <property type="molecule type" value="Genomic_DNA"/>
</dbReference>
<evidence type="ECO:0008006" key="3">
    <source>
        <dbReference type="Google" id="ProtNLM"/>
    </source>
</evidence>
<dbReference type="Proteomes" id="UP000632138">
    <property type="component" value="Unassembled WGS sequence"/>
</dbReference>
<dbReference type="InterPro" id="IPR006521">
    <property type="entry name" value="Tail_protein_I"/>
</dbReference>
<dbReference type="SUPFAM" id="SSF63829">
    <property type="entry name" value="Calcium-dependent phosphotriesterase"/>
    <property type="match status" value="1"/>
</dbReference>
<accession>A0ABS2A3Y8</accession>
<dbReference type="Gene3D" id="2.120.10.30">
    <property type="entry name" value="TolB, C-terminal domain"/>
    <property type="match status" value="1"/>
</dbReference>
<comment type="caution">
    <text evidence="1">The sequence shown here is derived from an EMBL/GenBank/DDBJ whole genome shotgun (WGS) entry which is preliminary data.</text>
</comment>
<dbReference type="SUPFAM" id="SSF101898">
    <property type="entry name" value="NHL repeat"/>
    <property type="match status" value="1"/>
</dbReference>
<proteinExistence type="predicted"/>
<protein>
    <recommendedName>
        <fullName evidence="3">Phage tail protein</fullName>
    </recommendedName>
</protein>
<name>A0ABS2A3Y8_9ACTN</name>
<evidence type="ECO:0000313" key="2">
    <source>
        <dbReference type="Proteomes" id="UP000632138"/>
    </source>
</evidence>
<reference evidence="1 2" key="1">
    <citation type="submission" date="2021-01" db="EMBL/GenBank/DDBJ databases">
        <title>Actinoplanes sp. nov. LDG1-06 isolated from lichen.</title>
        <authorList>
            <person name="Saeng-In P."/>
            <person name="Phongsopitanun W."/>
            <person name="Kanchanasin P."/>
            <person name="Yuki M."/>
            <person name="Kudo T."/>
            <person name="Ohkuma M."/>
            <person name="Tanasupawat S."/>
        </authorList>
    </citation>
    <scope>NUCLEOTIDE SEQUENCE [LARGE SCALE GENOMIC DNA]</scope>
    <source>
        <strain evidence="1 2">LDG1-06</strain>
    </source>
</reference>